<dbReference type="EMBL" id="FNUL01000011">
    <property type="protein sequence ID" value="SEF86720.1"/>
    <property type="molecule type" value="Genomic_DNA"/>
</dbReference>
<keyword evidence="3" id="KW-1185">Reference proteome</keyword>
<feature type="domain" description="DUF1653" evidence="1">
    <location>
        <begin position="9"/>
        <end position="73"/>
    </location>
</feature>
<proteinExistence type="predicted"/>
<sequence>MSRKLVIGGFYKHFKNKLYKVDNIVYHSETKEALVLYQALYGDFKQYVRPLDMFMSEVDHVKYPEVKQKYRFSQVSLDEFGNVSPIDEAETAFSKAEEVFATVGQIEATSPATDSSSKEDRIASLVEKFLDSKEYEDKLDALLLLNNNINDDLIDLFAESLDIVVEKGNLADRVRSLKAVLQAHTKYEGGRLRR</sequence>
<dbReference type="InterPro" id="IPR023387">
    <property type="entry name" value="DUF1653-like_dom"/>
</dbReference>
<accession>A0A1H5VHM0</accession>
<dbReference type="Pfam" id="PF07866">
    <property type="entry name" value="DUF1653"/>
    <property type="match status" value="1"/>
</dbReference>
<reference evidence="2 3" key="1">
    <citation type="submission" date="2016-10" db="EMBL/GenBank/DDBJ databases">
        <authorList>
            <person name="de Groot N.N."/>
        </authorList>
    </citation>
    <scope>NUCLEOTIDE SEQUENCE [LARGE SCALE GENOMIC DNA]</scope>
    <source>
        <strain evidence="2 3">D15d</strain>
    </source>
</reference>
<evidence type="ECO:0000313" key="3">
    <source>
        <dbReference type="Proteomes" id="UP000236726"/>
    </source>
</evidence>
<dbReference type="RefSeq" id="WP_103953051.1">
    <property type="nucleotide sequence ID" value="NZ_FNUL01000011.1"/>
</dbReference>
<dbReference type="Proteomes" id="UP000236726">
    <property type="component" value="Unassembled WGS sequence"/>
</dbReference>
<organism evidence="2 3">
    <name type="scientific">Lachnospira multipara</name>
    <dbReference type="NCBI Taxonomy" id="28051"/>
    <lineage>
        <taxon>Bacteria</taxon>
        <taxon>Bacillati</taxon>
        <taxon>Bacillota</taxon>
        <taxon>Clostridia</taxon>
        <taxon>Lachnospirales</taxon>
        <taxon>Lachnospiraceae</taxon>
        <taxon>Lachnospira</taxon>
    </lineage>
</organism>
<evidence type="ECO:0000313" key="2">
    <source>
        <dbReference type="EMBL" id="SEF86720.1"/>
    </source>
</evidence>
<dbReference type="InterPro" id="IPR037135">
    <property type="entry name" value="DUF1653-like_dom_sf"/>
</dbReference>
<name>A0A1H5VHM0_9FIRM</name>
<protein>
    <recommendedName>
        <fullName evidence="1">DUF1653 domain-containing protein</fullName>
    </recommendedName>
</protein>
<dbReference type="Gene3D" id="2.30.30.320">
    <property type="entry name" value="DUF1653-like domain"/>
    <property type="match status" value="1"/>
</dbReference>
<evidence type="ECO:0000259" key="1">
    <source>
        <dbReference type="Pfam" id="PF07866"/>
    </source>
</evidence>
<dbReference type="AlphaFoldDB" id="A0A1H5VHM0"/>
<gene>
    <name evidence="2" type="ORF">SAMN05216537_11147</name>
</gene>